<name>A0A1G9BAS4_9BACL</name>
<dbReference type="Proteomes" id="UP000199008">
    <property type="component" value="Unassembled WGS sequence"/>
</dbReference>
<dbReference type="InterPro" id="IPR037171">
    <property type="entry name" value="NagB/RpiA_transferase-like"/>
</dbReference>
<organism evidence="3 4">
    <name type="scientific">Lacicoccus qingdaonensis</name>
    <dbReference type="NCBI Taxonomy" id="576118"/>
    <lineage>
        <taxon>Bacteria</taxon>
        <taxon>Bacillati</taxon>
        <taxon>Bacillota</taxon>
        <taxon>Bacilli</taxon>
        <taxon>Bacillales</taxon>
        <taxon>Salinicoccaceae</taxon>
        <taxon>Lacicoccus</taxon>
    </lineage>
</organism>
<dbReference type="Gene3D" id="3.40.50.1360">
    <property type="match status" value="1"/>
</dbReference>
<dbReference type="GO" id="GO:0009052">
    <property type="term" value="P:pentose-phosphate shunt, non-oxidative branch"/>
    <property type="evidence" value="ECO:0007669"/>
    <property type="project" value="InterPro"/>
</dbReference>
<dbReference type="STRING" id="576118.SAMN05216216_102187"/>
<gene>
    <name evidence="3" type="ORF">SAMN05216216_102187</name>
</gene>
<evidence type="ECO:0000313" key="3">
    <source>
        <dbReference type="EMBL" id="SDK36608.1"/>
    </source>
</evidence>
<evidence type="ECO:0000256" key="1">
    <source>
        <dbReference type="ARBA" id="ARBA00023235"/>
    </source>
</evidence>
<dbReference type="GO" id="GO:0006014">
    <property type="term" value="P:D-ribose metabolic process"/>
    <property type="evidence" value="ECO:0007669"/>
    <property type="project" value="TreeGrafter"/>
</dbReference>
<dbReference type="EC" id="5.3.1.6" evidence="2"/>
<accession>A0A1G9BAS4</accession>
<dbReference type="NCBIfam" id="TIGR00021">
    <property type="entry name" value="rpiA"/>
    <property type="match status" value="1"/>
</dbReference>
<dbReference type="Gene3D" id="3.30.70.260">
    <property type="match status" value="1"/>
</dbReference>
<protein>
    <recommendedName>
        <fullName evidence="2">Ribose 5-phosphate isomerase A</fullName>
        <ecNumber evidence="2">5.3.1.6</ecNumber>
    </recommendedName>
</protein>
<keyword evidence="4" id="KW-1185">Reference proteome</keyword>
<dbReference type="SUPFAM" id="SSF100950">
    <property type="entry name" value="NagB/RpiA/CoA transferase-like"/>
    <property type="match status" value="1"/>
</dbReference>
<dbReference type="SUPFAM" id="SSF75445">
    <property type="entry name" value="D-ribose-5-phosphate isomerase (RpiA), lid domain"/>
    <property type="match status" value="1"/>
</dbReference>
<sequence length="219" mass="24513">MKHVHDFLNQHITDHSIIGMGSGSTIEAYIPAAAEYIQKHDLDVTFVPTSTRTEKFLHDHRMTTSLDIEKIDFTIDGADHFTPSLSAVKGYGGALLREKQIGYFSKDIIIVAKEDKQTGSFEGLKIPVEINPFLSELTKIQIEGISEAEITDRLDGDDLFVTDNGNYIADCRFRSIPDISSLHNELINIPGVIETGIFDRFISQIVSFSDNDMVIHKNQ</sequence>
<dbReference type="EMBL" id="FNFY01000002">
    <property type="protein sequence ID" value="SDK36608.1"/>
    <property type="molecule type" value="Genomic_DNA"/>
</dbReference>
<dbReference type="PANTHER" id="PTHR11934:SF0">
    <property type="entry name" value="RIBOSE-5-PHOSPHATE ISOMERASE"/>
    <property type="match status" value="1"/>
</dbReference>
<dbReference type="CDD" id="cd01398">
    <property type="entry name" value="RPI_A"/>
    <property type="match status" value="1"/>
</dbReference>
<dbReference type="GO" id="GO:0004751">
    <property type="term" value="F:ribose-5-phosphate isomerase activity"/>
    <property type="evidence" value="ECO:0007669"/>
    <property type="project" value="UniProtKB-UniRule"/>
</dbReference>
<dbReference type="PANTHER" id="PTHR11934">
    <property type="entry name" value="RIBOSE-5-PHOSPHATE ISOMERASE"/>
    <property type="match status" value="1"/>
</dbReference>
<dbReference type="Pfam" id="PF06026">
    <property type="entry name" value="Rib_5-P_isom_A"/>
    <property type="match status" value="1"/>
</dbReference>
<reference evidence="4" key="1">
    <citation type="submission" date="2016-10" db="EMBL/GenBank/DDBJ databases">
        <authorList>
            <person name="Varghese N."/>
            <person name="Submissions S."/>
        </authorList>
    </citation>
    <scope>NUCLEOTIDE SEQUENCE [LARGE SCALE GENOMIC DNA]</scope>
    <source>
        <strain evidence="4">CGMCC 1.8895</strain>
    </source>
</reference>
<evidence type="ECO:0000256" key="2">
    <source>
        <dbReference type="NCBIfam" id="TIGR00021"/>
    </source>
</evidence>
<proteinExistence type="predicted"/>
<dbReference type="OrthoDB" id="5870696at2"/>
<dbReference type="InterPro" id="IPR004788">
    <property type="entry name" value="Ribose5P_isomerase_type_A"/>
</dbReference>
<dbReference type="AlphaFoldDB" id="A0A1G9BAS4"/>
<dbReference type="GO" id="GO:0005829">
    <property type="term" value="C:cytosol"/>
    <property type="evidence" value="ECO:0007669"/>
    <property type="project" value="TreeGrafter"/>
</dbReference>
<keyword evidence="1 3" id="KW-0413">Isomerase</keyword>
<evidence type="ECO:0000313" key="4">
    <source>
        <dbReference type="Proteomes" id="UP000199008"/>
    </source>
</evidence>